<reference evidence="1 2" key="1">
    <citation type="submission" date="2018-10" db="EMBL/GenBank/DDBJ databases">
        <title>The genome of Streptomyces dangxiongensis Z022.</title>
        <authorList>
            <person name="Zhang B."/>
        </authorList>
    </citation>
    <scope>NUCLEOTIDE SEQUENCE [LARGE SCALE GENOMIC DNA]</scope>
    <source>
        <strain evidence="1 2">Z022</strain>
    </source>
</reference>
<evidence type="ECO:0000313" key="2">
    <source>
        <dbReference type="Proteomes" id="UP000268329"/>
    </source>
</evidence>
<organism evidence="1 2">
    <name type="scientific">Streptomyces dangxiongensis</name>
    <dbReference type="NCBI Taxonomy" id="1442032"/>
    <lineage>
        <taxon>Bacteria</taxon>
        <taxon>Bacillati</taxon>
        <taxon>Actinomycetota</taxon>
        <taxon>Actinomycetes</taxon>
        <taxon>Kitasatosporales</taxon>
        <taxon>Streptomycetaceae</taxon>
        <taxon>Streptomyces</taxon>
    </lineage>
</organism>
<evidence type="ECO:0000313" key="1">
    <source>
        <dbReference type="EMBL" id="AYN38727.1"/>
    </source>
</evidence>
<keyword evidence="2" id="KW-1185">Reference proteome</keyword>
<dbReference type="Proteomes" id="UP000268329">
    <property type="component" value="Chromosome"/>
</dbReference>
<gene>
    <name evidence="1" type="ORF">D9753_07105</name>
</gene>
<dbReference type="EMBL" id="CP033073">
    <property type="protein sequence ID" value="AYN38727.1"/>
    <property type="molecule type" value="Genomic_DNA"/>
</dbReference>
<name>A0A3G2JGG2_9ACTN</name>
<dbReference type="OrthoDB" id="4287097at2"/>
<sequence>MTVLAHEVAAAPVEVPTVTSANQKTLIASAAAAVAGDVEAALTLADHHPAGEVAVRLRERLREHVHTLAVPAERYADLLPESREKDIAASTVRFARKVARDCGSDPAIALRLLAKSVAHLARYTDLLRQA</sequence>
<dbReference type="KEGG" id="sdd:D9753_07105"/>
<accession>A0A3G2JGG2</accession>
<dbReference type="AlphaFoldDB" id="A0A3G2JGG2"/>
<protein>
    <submittedName>
        <fullName evidence="1">Uncharacterized protein</fullName>
    </submittedName>
</protein>
<dbReference type="RefSeq" id="WP_121786231.1">
    <property type="nucleotide sequence ID" value="NZ_CP033073.1"/>
</dbReference>
<proteinExistence type="predicted"/>